<organism evidence="3 4">
    <name type="scientific">Micractinium conductrix</name>
    <dbReference type="NCBI Taxonomy" id="554055"/>
    <lineage>
        <taxon>Eukaryota</taxon>
        <taxon>Viridiplantae</taxon>
        <taxon>Chlorophyta</taxon>
        <taxon>core chlorophytes</taxon>
        <taxon>Trebouxiophyceae</taxon>
        <taxon>Chlorellales</taxon>
        <taxon>Chlorellaceae</taxon>
        <taxon>Chlorella clade</taxon>
        <taxon>Micractinium</taxon>
    </lineage>
</organism>
<accession>A0A2P6VB27</accession>
<dbReference type="AlphaFoldDB" id="A0A2P6VB27"/>
<evidence type="ECO:0000313" key="3">
    <source>
        <dbReference type="EMBL" id="PSC71297.1"/>
    </source>
</evidence>
<feature type="signal peptide" evidence="2">
    <location>
        <begin position="1"/>
        <end position="27"/>
    </location>
</feature>
<dbReference type="Proteomes" id="UP000239649">
    <property type="component" value="Unassembled WGS sequence"/>
</dbReference>
<name>A0A2P6VB27_9CHLO</name>
<proteinExistence type="predicted"/>
<reference evidence="3 4" key="1">
    <citation type="journal article" date="2018" name="Plant J.">
        <title>Genome sequences of Chlorella sorokiniana UTEX 1602 and Micractinium conductrix SAG 241.80: implications to maltose excretion by a green alga.</title>
        <authorList>
            <person name="Arriola M.B."/>
            <person name="Velmurugan N."/>
            <person name="Zhang Y."/>
            <person name="Plunkett M.H."/>
            <person name="Hondzo H."/>
            <person name="Barney B.M."/>
        </authorList>
    </citation>
    <scope>NUCLEOTIDE SEQUENCE [LARGE SCALE GENOMIC DNA]</scope>
    <source>
        <strain evidence="3 4">SAG 241.80</strain>
    </source>
</reference>
<dbReference type="SUPFAM" id="SSF53448">
    <property type="entry name" value="Nucleotide-diphospho-sugar transferases"/>
    <property type="match status" value="1"/>
</dbReference>
<keyword evidence="2" id="KW-0732">Signal</keyword>
<dbReference type="STRING" id="554055.A0A2P6VB27"/>
<evidence type="ECO:0000256" key="1">
    <source>
        <dbReference type="SAM" id="MobiDB-lite"/>
    </source>
</evidence>
<comment type="caution">
    <text evidence="3">The sequence shown here is derived from an EMBL/GenBank/DDBJ whole genome shotgun (WGS) entry which is preliminary data.</text>
</comment>
<keyword evidence="4" id="KW-1185">Reference proteome</keyword>
<evidence type="ECO:0000256" key="2">
    <source>
        <dbReference type="SAM" id="SignalP"/>
    </source>
</evidence>
<feature type="chain" id="PRO_5015157831" evidence="2">
    <location>
        <begin position="28"/>
        <end position="491"/>
    </location>
</feature>
<dbReference type="EMBL" id="LHPF02000015">
    <property type="protein sequence ID" value="PSC71297.1"/>
    <property type="molecule type" value="Genomic_DNA"/>
</dbReference>
<sequence>MAPPTGASRGLPLLLVLLALGAMGAAAKPRADWAARYNKLEGRRGRPEGDADFCVVVRTYWGHGQRAGEGGLRRLLRSLQRQTVQNWEAALLVLDRRPFEDLHHIVEDFQDGRIWVFAEWIDKQFKPKEGVEWAPNYHGTLYNLTDDGIQVCPPSTKWLVVTNGDNEYADTFMQSVMDSGHGVDLVAFDFYSRFQRPTAPSCERFAAAPGLPACKRNRLRWCHTDLGANVINYRRFIEENRRFGALGAVSGGLPAEHFDGVMMQLLMAANWRVKHMEDVCPFNHAPSPQSCGWSGGVWDDRDIVAWATAGGQCISREEADTILADEPDTEEVTVQASSDGHVTAYEGVRPEHLTVRCLRKRDYMSDGVLGAAISWFNALCVDDADLPAFREWQRWQRELEGGDGPGGEGEGAFEGEGEGEGAHPAGPGDIAAQASAAAAAAAQEEGDEQQPENFWSLQEQFYKKGQEEEAAQGGEQAAAAAEEEPPAATAR</sequence>
<protein>
    <submittedName>
        <fullName evidence="3">Conserved domain (ISS)</fullName>
    </submittedName>
</protein>
<gene>
    <name evidence="3" type="ORF">C2E20_5357</name>
</gene>
<dbReference type="OrthoDB" id="510924at2759"/>
<dbReference type="InterPro" id="IPR029044">
    <property type="entry name" value="Nucleotide-diphossugar_trans"/>
</dbReference>
<feature type="compositionally biased region" description="Low complexity" evidence="1">
    <location>
        <begin position="422"/>
        <end position="443"/>
    </location>
</feature>
<feature type="compositionally biased region" description="Low complexity" evidence="1">
    <location>
        <begin position="471"/>
        <end position="491"/>
    </location>
</feature>
<feature type="region of interest" description="Disordered" evidence="1">
    <location>
        <begin position="398"/>
        <end position="491"/>
    </location>
</feature>
<evidence type="ECO:0000313" key="4">
    <source>
        <dbReference type="Proteomes" id="UP000239649"/>
    </source>
</evidence>